<dbReference type="PRINTS" id="PR01577">
    <property type="entry name" value="KCNABCHANNEL"/>
</dbReference>
<dbReference type="PANTHER" id="PTHR43150:SF2">
    <property type="entry name" value="HYPERKINETIC, ISOFORM M"/>
    <property type="match status" value="1"/>
</dbReference>
<dbReference type="InterPro" id="IPR023210">
    <property type="entry name" value="NADP_OxRdtase_dom"/>
</dbReference>
<dbReference type="GO" id="GO:0016491">
    <property type="term" value="F:oxidoreductase activity"/>
    <property type="evidence" value="ECO:0007669"/>
    <property type="project" value="UniProtKB-KW"/>
</dbReference>
<evidence type="ECO:0000259" key="4">
    <source>
        <dbReference type="Pfam" id="PF00248"/>
    </source>
</evidence>
<organism evidence="5">
    <name type="scientific">Aplanochytrium stocchinoi</name>
    <dbReference type="NCBI Taxonomy" id="215587"/>
    <lineage>
        <taxon>Eukaryota</taxon>
        <taxon>Sar</taxon>
        <taxon>Stramenopiles</taxon>
        <taxon>Bigyra</taxon>
        <taxon>Labyrinthulomycetes</taxon>
        <taxon>Thraustochytrida</taxon>
        <taxon>Thraustochytriidae</taxon>
        <taxon>Aplanochytrium</taxon>
    </lineage>
</organism>
<dbReference type="PANTHER" id="PTHR43150">
    <property type="entry name" value="HYPERKINETIC, ISOFORM M"/>
    <property type="match status" value="1"/>
</dbReference>
<sequence length="324" mass="36614">MLKPMEWVRQNCLWARRLHLALKGMGAAELLMGEAVALGIERNAWTREDLVLSTKIFFGSMPPRGSSGYVKSRKSVNRIGLSRKHIIEGTKASLRRMKLKYVDLVFCHRYDPLCNMEEVVRSFNTLIDMGLCFYWGTSEWTAQQIQEAKGVAERLGLVGPSFDQPEYNLFAREKVEVEFAQLYPSIGLTTWSPLASGVLTGKYSKGVPEGSRLSLKEFKARPDYKYFMRLAEQTEKLRPVAAKLNCTLGQLALAWCLANPNVSTVIGGASNEKQIEENLGALEVVDKLTPEILKEIDQIMGTKPKLSRSMAQVQYRLRPLRHKL</sequence>
<accession>A0A7S3PM44</accession>
<gene>
    <name evidence="5" type="ORF">ASTO00021_LOCUS13871</name>
</gene>
<feature type="domain" description="NADP-dependent oxidoreductase" evidence="4">
    <location>
        <begin position="25"/>
        <end position="299"/>
    </location>
</feature>
<evidence type="ECO:0000313" key="5">
    <source>
        <dbReference type="EMBL" id="CAE0443816.1"/>
    </source>
</evidence>
<evidence type="ECO:0000256" key="3">
    <source>
        <dbReference type="ARBA" id="ARBA00023002"/>
    </source>
</evidence>
<reference evidence="5" key="1">
    <citation type="submission" date="2021-01" db="EMBL/GenBank/DDBJ databases">
        <authorList>
            <person name="Corre E."/>
            <person name="Pelletier E."/>
            <person name="Niang G."/>
            <person name="Scheremetjew M."/>
            <person name="Finn R."/>
            <person name="Kale V."/>
            <person name="Holt S."/>
            <person name="Cochrane G."/>
            <person name="Meng A."/>
            <person name="Brown T."/>
            <person name="Cohen L."/>
        </authorList>
    </citation>
    <scope>NUCLEOTIDE SEQUENCE</scope>
    <source>
        <strain evidence="5">GSBS06</strain>
    </source>
</reference>
<comment type="similarity">
    <text evidence="1">Belongs to the shaker potassium channel beta subunit family.</text>
</comment>
<dbReference type="SUPFAM" id="SSF51430">
    <property type="entry name" value="NAD(P)-linked oxidoreductase"/>
    <property type="match status" value="1"/>
</dbReference>
<dbReference type="InterPro" id="IPR005399">
    <property type="entry name" value="K_chnl_volt-dep_bsu_KCNAB-rel"/>
</dbReference>
<dbReference type="AlphaFoldDB" id="A0A7S3PM44"/>
<keyword evidence="3" id="KW-0560">Oxidoreductase</keyword>
<proteinExistence type="inferred from homology"/>
<keyword evidence="2" id="KW-0521">NADP</keyword>
<protein>
    <recommendedName>
        <fullName evidence="4">NADP-dependent oxidoreductase domain-containing protein</fullName>
    </recommendedName>
</protein>
<dbReference type="Pfam" id="PF00248">
    <property type="entry name" value="Aldo_ket_red"/>
    <property type="match status" value="1"/>
</dbReference>
<evidence type="ECO:0000256" key="1">
    <source>
        <dbReference type="ARBA" id="ARBA00006515"/>
    </source>
</evidence>
<dbReference type="Gene3D" id="3.20.20.100">
    <property type="entry name" value="NADP-dependent oxidoreductase domain"/>
    <property type="match status" value="1"/>
</dbReference>
<name>A0A7S3PM44_9STRA</name>
<dbReference type="EMBL" id="HBIN01018186">
    <property type="protein sequence ID" value="CAE0443816.1"/>
    <property type="molecule type" value="Transcribed_RNA"/>
</dbReference>
<dbReference type="InterPro" id="IPR036812">
    <property type="entry name" value="NAD(P)_OxRdtase_dom_sf"/>
</dbReference>
<evidence type="ECO:0000256" key="2">
    <source>
        <dbReference type="ARBA" id="ARBA00022857"/>
    </source>
</evidence>